<dbReference type="GO" id="GO:0016891">
    <property type="term" value="F:RNA endonuclease activity producing 5'-phosphomonoesters, hydrolytic mechanism"/>
    <property type="evidence" value="ECO:0007669"/>
    <property type="project" value="TreeGrafter"/>
</dbReference>
<dbReference type="AlphaFoldDB" id="A0A0B7N5N2"/>
<name>A0A0B7N5N2_9FUNG</name>
<proteinExistence type="inferred from homology"/>
<dbReference type="STRING" id="35722.A0A0B7N5N2"/>
<dbReference type="Gene3D" id="3.30.2170.10">
    <property type="entry name" value="archaeoglobus fulgidus dsm 4304 superfamily"/>
    <property type="match status" value="1"/>
</dbReference>
<dbReference type="InterPro" id="IPR007581">
    <property type="entry name" value="Endonuclease-V"/>
</dbReference>
<evidence type="ECO:0000256" key="2">
    <source>
        <dbReference type="ARBA" id="ARBA00022490"/>
    </source>
</evidence>
<dbReference type="PANTHER" id="PTHR28511:SF1">
    <property type="entry name" value="ENDONUCLEASE V"/>
    <property type="match status" value="1"/>
</dbReference>
<dbReference type="EMBL" id="LN725192">
    <property type="protein sequence ID" value="CEP10748.1"/>
    <property type="molecule type" value="Genomic_DNA"/>
</dbReference>
<keyword evidence="2" id="KW-0963">Cytoplasm</keyword>
<keyword evidence="3" id="KW-0540">Nuclease</keyword>
<dbReference type="Pfam" id="PF04493">
    <property type="entry name" value="Endonuclease_5"/>
    <property type="match status" value="1"/>
</dbReference>
<dbReference type="HAMAP" id="MF_00801">
    <property type="entry name" value="Endonuclease_5"/>
    <property type="match status" value="1"/>
</dbReference>
<evidence type="ECO:0008006" key="8">
    <source>
        <dbReference type="Google" id="ProtNLM"/>
    </source>
</evidence>
<evidence type="ECO:0000313" key="7">
    <source>
        <dbReference type="Proteomes" id="UP000054107"/>
    </source>
</evidence>
<dbReference type="GO" id="GO:0006281">
    <property type="term" value="P:DNA repair"/>
    <property type="evidence" value="ECO:0007669"/>
    <property type="project" value="InterPro"/>
</dbReference>
<dbReference type="OrthoDB" id="20018at2759"/>
<protein>
    <recommendedName>
        <fullName evidence="8">Endonuclease V</fullName>
    </recommendedName>
</protein>
<comment type="subcellular location">
    <subcellularLocation>
        <location evidence="1">Cytoplasm</location>
    </subcellularLocation>
</comment>
<dbReference type="GO" id="GO:0003727">
    <property type="term" value="F:single-stranded RNA binding"/>
    <property type="evidence" value="ECO:0007669"/>
    <property type="project" value="TreeGrafter"/>
</dbReference>
<evidence type="ECO:0000256" key="3">
    <source>
        <dbReference type="ARBA" id="ARBA00022722"/>
    </source>
</evidence>
<keyword evidence="4" id="KW-0255">Endonuclease</keyword>
<gene>
    <name evidence="6" type="primary">PARPA_04513.1 scaffold 14269</name>
</gene>
<dbReference type="PANTHER" id="PTHR28511">
    <property type="entry name" value="ENDONUCLEASE V"/>
    <property type="match status" value="1"/>
</dbReference>
<dbReference type="GO" id="GO:0005730">
    <property type="term" value="C:nucleolus"/>
    <property type="evidence" value="ECO:0007669"/>
    <property type="project" value="TreeGrafter"/>
</dbReference>
<dbReference type="GO" id="GO:0005737">
    <property type="term" value="C:cytoplasm"/>
    <property type="evidence" value="ECO:0007669"/>
    <property type="project" value="UniProtKB-SubCell"/>
</dbReference>
<keyword evidence="5" id="KW-0378">Hydrolase</keyword>
<accession>A0A0B7N5N2</accession>
<reference evidence="6 7" key="1">
    <citation type="submission" date="2014-09" db="EMBL/GenBank/DDBJ databases">
        <authorList>
            <person name="Ellenberger Sabrina"/>
        </authorList>
    </citation>
    <scope>NUCLEOTIDE SEQUENCE [LARGE SCALE GENOMIC DNA]</scope>
    <source>
        <strain evidence="6 7">CBS 412.66</strain>
    </source>
</reference>
<keyword evidence="7" id="KW-1185">Reference proteome</keyword>
<dbReference type="CDD" id="cd06559">
    <property type="entry name" value="Endonuclease_V"/>
    <property type="match status" value="1"/>
</dbReference>
<sequence>MSSDYNHDPSEDQRSLWSQEQNDLKKQLVLEDAVSFDAATLTGLKYVGGVDLSFPLGDHENAVACLIVMKMPDLQIVYKEFLHTKLHLPYISGFLAFREVEPLLKLINQLKSNKPEFYPQVILVDGNGLLHPRRFGIASHLGVLCQTPTVGVAKNFLVIPSEFDDMGSLKGKFKESLFRKGDDYKLVGAASGAVYGTALRTSNTATNPVFVSQGHLVSLETAIKIVLNTSPLYRIPEPIRAADLESRAYIRSNVLL</sequence>
<dbReference type="Proteomes" id="UP000054107">
    <property type="component" value="Unassembled WGS sequence"/>
</dbReference>
<organism evidence="6 7">
    <name type="scientific">Parasitella parasitica</name>
    <dbReference type="NCBI Taxonomy" id="35722"/>
    <lineage>
        <taxon>Eukaryota</taxon>
        <taxon>Fungi</taxon>
        <taxon>Fungi incertae sedis</taxon>
        <taxon>Mucoromycota</taxon>
        <taxon>Mucoromycotina</taxon>
        <taxon>Mucoromycetes</taxon>
        <taxon>Mucorales</taxon>
        <taxon>Mucorineae</taxon>
        <taxon>Mucoraceae</taxon>
        <taxon>Parasitella</taxon>
    </lineage>
</organism>
<evidence type="ECO:0000256" key="1">
    <source>
        <dbReference type="ARBA" id="ARBA00004496"/>
    </source>
</evidence>
<evidence type="ECO:0000256" key="4">
    <source>
        <dbReference type="ARBA" id="ARBA00022759"/>
    </source>
</evidence>
<evidence type="ECO:0000313" key="6">
    <source>
        <dbReference type="EMBL" id="CEP10748.1"/>
    </source>
</evidence>
<evidence type="ECO:0000256" key="5">
    <source>
        <dbReference type="ARBA" id="ARBA00022801"/>
    </source>
</evidence>